<dbReference type="InterPro" id="IPR027054">
    <property type="entry name" value="ALG2"/>
</dbReference>
<keyword evidence="7 10" id="KW-0472">Membrane</keyword>
<comment type="catalytic activity">
    <reaction evidence="9 10">
        <text>an alpha-D-Man-(1-&gt;3)-beta-D-Man-(1-&gt;4)-beta-D-GlcNAc-(1-&gt;4)-alpha-D-GlcNAc-diphospho-di-trans,poly-cis-dolichol + GDP-alpha-D-mannose = an alpha-D-Man-(1-&gt;3)-[alpha-D-Man-(1-&gt;6)]-beta-D-Man-(1-&gt;4)-beta-D-GlcNAc-(1-&gt;4)-alpha-D-GlcNAc-diphospho-di-trans,poly-cis-dolichol + GDP + H(+)</text>
        <dbReference type="Rhea" id="RHEA:29519"/>
        <dbReference type="Rhea" id="RHEA-COMP:19513"/>
        <dbReference type="Rhea" id="RHEA-COMP:19515"/>
        <dbReference type="ChEBI" id="CHEBI:15378"/>
        <dbReference type="ChEBI" id="CHEBI:57527"/>
        <dbReference type="ChEBI" id="CHEBI:58189"/>
        <dbReference type="ChEBI" id="CHEBI:132510"/>
        <dbReference type="ChEBI" id="CHEBI:132511"/>
        <dbReference type="EC" id="2.4.1.257"/>
    </reaction>
    <physiologicalReaction direction="left-to-right" evidence="9 10">
        <dbReference type="Rhea" id="RHEA:29520"/>
    </physiologicalReaction>
</comment>
<keyword evidence="2 10" id="KW-0328">Glycosyltransferase</keyword>
<dbReference type="Pfam" id="PF13439">
    <property type="entry name" value="Glyco_transf_4"/>
    <property type="match status" value="1"/>
</dbReference>
<dbReference type="OMA" id="AMYMKCP"/>
<feature type="transmembrane region" description="Helical" evidence="10">
    <location>
        <begin position="74"/>
        <end position="92"/>
    </location>
</feature>
<keyword evidence="6 10" id="KW-1133">Transmembrane helix</keyword>
<dbReference type="InterPro" id="IPR001296">
    <property type="entry name" value="Glyco_trans_1"/>
</dbReference>
<dbReference type="Proteomes" id="UP000494040">
    <property type="component" value="Unassembled WGS sequence"/>
</dbReference>
<sequence>MSKGNIVFLHPDLGVGGAERLVVDAAIALKNSGYDVKFVTSHHNSEHCFPETKDGTLPVEVIGGWIPRNVFGRLFALLSCLKMIYCAFYVIFKLKPDLVFCDLVSACIPVLKMGVKKVVFYCHYPDQLLSMPEGLLKSLYRYPLDWLEEKTTVMADKLYVNSKFTQDVFCTTFRRNMTVVPDILYPSINTVAFDRHTEIKPEHSFKDEFVILSINRYEAKKNIEIAILALRQLRNELDDDRWDRVKLIIAGGYDPKVHENIEYFEALVKLAKDTGLSEKIIFLKSPSEESKISLIRRCDCLIYTPPNEHFGIVPLEAMYAKKPVIASNSGGPTETVLNNKTGFLCEDSSTSFAKALYKLITEENLKEEMGRAGFKRFLEKFSFSSFSNHLNNDIEDLVATKNN</sequence>
<proteinExistence type="inferred from homology"/>
<dbReference type="EC" id="2.4.1.132" evidence="10"/>
<dbReference type="Pfam" id="PF00534">
    <property type="entry name" value="Glycos_transf_1"/>
    <property type="match status" value="1"/>
</dbReference>
<evidence type="ECO:0000313" key="13">
    <source>
        <dbReference type="EnsemblMetazoa" id="XP_014242128.1"/>
    </source>
</evidence>
<evidence type="ECO:0000259" key="11">
    <source>
        <dbReference type="Pfam" id="PF00534"/>
    </source>
</evidence>
<dbReference type="CDD" id="cd03805">
    <property type="entry name" value="GT4_ALG2-like"/>
    <property type="match status" value="1"/>
</dbReference>
<dbReference type="EC" id="2.4.1.257" evidence="10"/>
<protein>
    <recommendedName>
        <fullName evidence="10">Alpha-1,3/1,6-mannosyltransferase ALG2</fullName>
        <ecNumber evidence="10">2.4.1.132</ecNumber>
        <ecNumber evidence="10">2.4.1.257</ecNumber>
    </recommendedName>
    <alternativeName>
        <fullName evidence="10">GDP-Man:Man(1)GlcNAc(2)-PP-Dol alpha-1,3-mannosyltransferase</fullName>
    </alternativeName>
</protein>
<dbReference type="OrthoDB" id="448893at2759"/>
<dbReference type="FunFam" id="3.40.50.2000:FF:000210">
    <property type="entry name" value="Alpha-1,3/1,6-mannosyltransferase ALG2"/>
    <property type="match status" value="1"/>
</dbReference>
<comment type="pathway">
    <text evidence="1 10">Protein modification; protein glycosylation.</text>
</comment>
<evidence type="ECO:0000256" key="3">
    <source>
        <dbReference type="ARBA" id="ARBA00022679"/>
    </source>
</evidence>
<evidence type="ECO:0000256" key="4">
    <source>
        <dbReference type="ARBA" id="ARBA00022692"/>
    </source>
</evidence>
<dbReference type="GO" id="GO:0004378">
    <property type="term" value="F:GDP-Man:Man(1)GlcNAc(2)-PP-Dol alpha-1,3-mannosyltransferase activity"/>
    <property type="evidence" value="ECO:0007669"/>
    <property type="project" value="UniProtKB-UniRule"/>
</dbReference>
<evidence type="ECO:0000256" key="5">
    <source>
        <dbReference type="ARBA" id="ARBA00022824"/>
    </source>
</evidence>
<evidence type="ECO:0000259" key="12">
    <source>
        <dbReference type="Pfam" id="PF13439"/>
    </source>
</evidence>
<keyword evidence="4 10" id="KW-0812">Transmembrane</keyword>
<dbReference type="AlphaFoldDB" id="A0A8I6RA92"/>
<evidence type="ECO:0000256" key="9">
    <source>
        <dbReference type="ARBA" id="ARBA00045104"/>
    </source>
</evidence>
<accession>A0A8I6RA92</accession>
<dbReference type="SUPFAM" id="SSF53756">
    <property type="entry name" value="UDP-Glycosyltransferase/glycogen phosphorylase"/>
    <property type="match status" value="1"/>
</dbReference>
<dbReference type="UniPathway" id="UPA00378"/>
<keyword evidence="3 10" id="KW-0808">Transferase</keyword>
<comment type="catalytic activity">
    <reaction evidence="8 10">
        <text>a beta-D-Man-(1-&gt;4)-beta-D-GlcNAc-(1-&gt;4)-alpha-D-GlcNAc-diphospho-di-trans,poly-cis-dolichol + GDP-alpha-D-mannose = an alpha-D-Man-(1-&gt;3)-beta-D-Man-(1-&gt;4)-beta-D-GlcNAc-(1-&gt;4)-alpha-D-GlcNAc-diphospho-di-trans,poly-cis-dolichol + GDP + H(+)</text>
        <dbReference type="Rhea" id="RHEA:29515"/>
        <dbReference type="Rhea" id="RHEA-COMP:19511"/>
        <dbReference type="Rhea" id="RHEA-COMP:19513"/>
        <dbReference type="ChEBI" id="CHEBI:15378"/>
        <dbReference type="ChEBI" id="CHEBI:57527"/>
        <dbReference type="ChEBI" id="CHEBI:58189"/>
        <dbReference type="ChEBI" id="CHEBI:58472"/>
        <dbReference type="ChEBI" id="CHEBI:132510"/>
        <dbReference type="EC" id="2.4.1.132"/>
    </reaction>
    <physiologicalReaction direction="left-to-right" evidence="8 10">
        <dbReference type="Rhea" id="RHEA:29516"/>
    </physiologicalReaction>
</comment>
<organism evidence="13 14">
    <name type="scientific">Cimex lectularius</name>
    <name type="common">Bed bug</name>
    <name type="synonym">Acanthia lectularia</name>
    <dbReference type="NCBI Taxonomy" id="79782"/>
    <lineage>
        <taxon>Eukaryota</taxon>
        <taxon>Metazoa</taxon>
        <taxon>Ecdysozoa</taxon>
        <taxon>Arthropoda</taxon>
        <taxon>Hexapoda</taxon>
        <taxon>Insecta</taxon>
        <taxon>Pterygota</taxon>
        <taxon>Neoptera</taxon>
        <taxon>Paraneoptera</taxon>
        <taxon>Hemiptera</taxon>
        <taxon>Heteroptera</taxon>
        <taxon>Panheteroptera</taxon>
        <taxon>Cimicomorpha</taxon>
        <taxon>Cimicidae</taxon>
        <taxon>Cimex</taxon>
    </lineage>
</organism>
<evidence type="ECO:0000256" key="1">
    <source>
        <dbReference type="ARBA" id="ARBA00004922"/>
    </source>
</evidence>
<feature type="domain" description="Glycosyltransferase subfamily 4-like N-terminal" evidence="12">
    <location>
        <begin position="15"/>
        <end position="181"/>
    </location>
</feature>
<dbReference type="EnsemblMetazoa" id="XM_014386642.2">
    <property type="protein sequence ID" value="XP_014242128.1"/>
    <property type="gene ID" value="LOC106662501"/>
</dbReference>
<dbReference type="InterPro" id="IPR028098">
    <property type="entry name" value="Glyco_trans_4-like_N"/>
</dbReference>
<dbReference type="PANTHER" id="PTHR45918">
    <property type="entry name" value="ALPHA-1,3/1,6-MANNOSYLTRANSFERASE ALG2"/>
    <property type="match status" value="1"/>
</dbReference>
<comment type="function">
    <text evidence="10">Mannosylates Man(2)GlcNAc(2)-dolichol diphosphate and Man(1)GlcNAc(2)-dolichol diphosphate to form Man(3)GlcNAc(2)-dolichol diphosphate.</text>
</comment>
<dbReference type="GO" id="GO:0102704">
    <property type="term" value="F:GDP-Man:Man(2)GlcNAc(2)-PP-Dol alpha-1,6-mannosyltransferase activity"/>
    <property type="evidence" value="ECO:0007669"/>
    <property type="project" value="UniProtKB-UniRule"/>
</dbReference>
<keyword evidence="14" id="KW-1185">Reference proteome</keyword>
<dbReference type="PANTHER" id="PTHR45918:SF1">
    <property type="entry name" value="ALPHA-1,3_1,6-MANNOSYLTRANSFERASE ALG2"/>
    <property type="match status" value="1"/>
</dbReference>
<reference evidence="13" key="1">
    <citation type="submission" date="2022-01" db="UniProtKB">
        <authorList>
            <consortium name="EnsemblMetazoa"/>
        </authorList>
    </citation>
    <scope>IDENTIFICATION</scope>
</reference>
<comment type="similarity">
    <text evidence="10">Belongs to the glycosyltransferase group 1 family.</text>
</comment>
<evidence type="ECO:0000256" key="2">
    <source>
        <dbReference type="ARBA" id="ARBA00022676"/>
    </source>
</evidence>
<evidence type="ECO:0000256" key="6">
    <source>
        <dbReference type="ARBA" id="ARBA00022989"/>
    </source>
</evidence>
<evidence type="ECO:0000256" key="7">
    <source>
        <dbReference type="ARBA" id="ARBA00023136"/>
    </source>
</evidence>
<dbReference type="KEGG" id="clec:106662501"/>
<feature type="domain" description="Glycosyl transferase family 1" evidence="11">
    <location>
        <begin position="197"/>
        <end position="375"/>
    </location>
</feature>
<keyword evidence="5" id="KW-0256">Endoplasmic reticulum</keyword>
<evidence type="ECO:0000313" key="14">
    <source>
        <dbReference type="Proteomes" id="UP000494040"/>
    </source>
</evidence>
<name>A0A8I6RA92_CIMLE</name>
<dbReference type="GO" id="GO:0005789">
    <property type="term" value="C:endoplasmic reticulum membrane"/>
    <property type="evidence" value="ECO:0007669"/>
    <property type="project" value="UniProtKB-SubCell"/>
</dbReference>
<dbReference type="Gene3D" id="3.40.50.2000">
    <property type="entry name" value="Glycogen Phosphorylase B"/>
    <property type="match status" value="2"/>
</dbReference>
<evidence type="ECO:0000256" key="8">
    <source>
        <dbReference type="ARBA" id="ARBA00045103"/>
    </source>
</evidence>
<evidence type="ECO:0000256" key="10">
    <source>
        <dbReference type="RuleBase" id="RU367136"/>
    </source>
</evidence>
<gene>
    <name evidence="13" type="primary">106662501</name>
</gene>
<comment type="subcellular location">
    <subcellularLocation>
        <location evidence="10">Endoplasmic reticulum membrane</location>
        <topology evidence="10">Single-pass membrane protein</topology>
    </subcellularLocation>
</comment>